<dbReference type="InterPro" id="IPR014284">
    <property type="entry name" value="RNA_pol_sigma-70_dom"/>
</dbReference>
<evidence type="ECO:0000256" key="2">
    <source>
        <dbReference type="ARBA" id="ARBA00023015"/>
    </source>
</evidence>
<keyword evidence="4" id="KW-0238">DNA-binding</keyword>
<dbReference type="RefSeq" id="WP_189690744.1">
    <property type="nucleotide sequence ID" value="NZ_BMYK01000041.1"/>
</dbReference>
<dbReference type="PANTHER" id="PTHR43133">
    <property type="entry name" value="RNA POLYMERASE ECF-TYPE SIGMA FACTO"/>
    <property type="match status" value="1"/>
</dbReference>
<comment type="similarity">
    <text evidence="1">Belongs to the sigma-70 factor family. ECF subfamily.</text>
</comment>
<dbReference type="InterPro" id="IPR013324">
    <property type="entry name" value="RNA_pol_sigma_r3/r4-like"/>
</dbReference>
<keyword evidence="3" id="KW-0731">Sigma factor</keyword>
<dbReference type="Gene3D" id="1.10.1740.10">
    <property type="match status" value="1"/>
</dbReference>
<dbReference type="Pfam" id="PF04545">
    <property type="entry name" value="Sigma70_r4"/>
    <property type="match status" value="1"/>
</dbReference>
<dbReference type="InterPro" id="IPR007630">
    <property type="entry name" value="RNA_pol_sigma70_r4"/>
</dbReference>
<keyword evidence="9" id="KW-1185">Reference proteome</keyword>
<gene>
    <name evidence="8" type="ORF">GCM10007320_62250</name>
</gene>
<evidence type="ECO:0000259" key="6">
    <source>
        <dbReference type="Pfam" id="PF04542"/>
    </source>
</evidence>
<feature type="domain" description="RNA polymerase sigma-70 region 2" evidence="6">
    <location>
        <begin position="55"/>
        <end position="120"/>
    </location>
</feature>
<dbReference type="InterPro" id="IPR007627">
    <property type="entry name" value="RNA_pol_sigma70_r2"/>
</dbReference>
<dbReference type="PANTHER" id="PTHR43133:SF62">
    <property type="entry name" value="RNA POLYMERASE SIGMA FACTOR SIGZ"/>
    <property type="match status" value="1"/>
</dbReference>
<dbReference type="InterPro" id="IPR013325">
    <property type="entry name" value="RNA_pol_sigma_r2"/>
</dbReference>
<dbReference type="Proteomes" id="UP000626210">
    <property type="component" value="Unassembled WGS sequence"/>
</dbReference>
<dbReference type="NCBIfam" id="TIGR02937">
    <property type="entry name" value="sigma70-ECF"/>
    <property type="match status" value="1"/>
</dbReference>
<dbReference type="Pfam" id="PF04542">
    <property type="entry name" value="Sigma70_r2"/>
    <property type="match status" value="1"/>
</dbReference>
<sequence length="215" mass="23544">MADAHHDGPPRQPPQARTALQLVAPGDPSVQPQVLAWMRAVAELADRQAFAQLFAFYAPRVKGYLIRSGTEPSQAEDIAQETLLVLWRKAALFDAERASVGTWLFTIARNLRVDRLRGQGAAAARADAVELDDVADEAPPLDERLHTAQLCARMRAALRTMPAEQAQVLRLCYFEDRPHTSIASTLGLPLGTVKSRMRAALAHLRRALQDGGPTP</sequence>
<keyword evidence="2" id="KW-0805">Transcription regulation</keyword>
<dbReference type="InterPro" id="IPR036388">
    <property type="entry name" value="WH-like_DNA-bd_sf"/>
</dbReference>
<dbReference type="EMBL" id="BMYK01000041">
    <property type="protein sequence ID" value="GHD02761.1"/>
    <property type="molecule type" value="Genomic_DNA"/>
</dbReference>
<dbReference type="SUPFAM" id="SSF88946">
    <property type="entry name" value="Sigma2 domain of RNA polymerase sigma factors"/>
    <property type="match status" value="1"/>
</dbReference>
<evidence type="ECO:0000259" key="7">
    <source>
        <dbReference type="Pfam" id="PF04545"/>
    </source>
</evidence>
<proteinExistence type="inferred from homology"/>
<organism evidence="8 9">
    <name type="scientific">Pseudorhodoferax aquiterrae</name>
    <dbReference type="NCBI Taxonomy" id="747304"/>
    <lineage>
        <taxon>Bacteria</taxon>
        <taxon>Pseudomonadati</taxon>
        <taxon>Pseudomonadota</taxon>
        <taxon>Betaproteobacteria</taxon>
        <taxon>Burkholderiales</taxon>
        <taxon>Comamonadaceae</taxon>
    </lineage>
</organism>
<evidence type="ECO:0000256" key="3">
    <source>
        <dbReference type="ARBA" id="ARBA00023082"/>
    </source>
</evidence>
<evidence type="ECO:0000256" key="4">
    <source>
        <dbReference type="ARBA" id="ARBA00023125"/>
    </source>
</evidence>
<comment type="caution">
    <text evidence="8">The sequence shown here is derived from an EMBL/GenBank/DDBJ whole genome shotgun (WGS) entry which is preliminary data.</text>
</comment>
<evidence type="ECO:0000256" key="1">
    <source>
        <dbReference type="ARBA" id="ARBA00010641"/>
    </source>
</evidence>
<accession>A0ABQ3GDN7</accession>
<evidence type="ECO:0000256" key="5">
    <source>
        <dbReference type="ARBA" id="ARBA00023163"/>
    </source>
</evidence>
<protein>
    <submittedName>
        <fullName evidence="8">RNA polymerase sigma factor</fullName>
    </submittedName>
</protein>
<keyword evidence="5" id="KW-0804">Transcription</keyword>
<dbReference type="SUPFAM" id="SSF88659">
    <property type="entry name" value="Sigma3 and sigma4 domains of RNA polymerase sigma factors"/>
    <property type="match status" value="1"/>
</dbReference>
<evidence type="ECO:0000313" key="8">
    <source>
        <dbReference type="EMBL" id="GHD02761.1"/>
    </source>
</evidence>
<dbReference type="InterPro" id="IPR039425">
    <property type="entry name" value="RNA_pol_sigma-70-like"/>
</dbReference>
<evidence type="ECO:0000313" key="9">
    <source>
        <dbReference type="Proteomes" id="UP000626210"/>
    </source>
</evidence>
<dbReference type="Gene3D" id="1.10.10.10">
    <property type="entry name" value="Winged helix-like DNA-binding domain superfamily/Winged helix DNA-binding domain"/>
    <property type="match status" value="1"/>
</dbReference>
<dbReference type="CDD" id="cd06171">
    <property type="entry name" value="Sigma70_r4"/>
    <property type="match status" value="1"/>
</dbReference>
<name>A0ABQ3GDN7_9BURK</name>
<feature type="domain" description="RNA polymerase sigma-70 region 4" evidence="7">
    <location>
        <begin position="157"/>
        <end position="205"/>
    </location>
</feature>
<reference evidence="9" key="1">
    <citation type="journal article" date="2019" name="Int. J. Syst. Evol. Microbiol.">
        <title>The Global Catalogue of Microorganisms (GCM) 10K type strain sequencing project: providing services to taxonomists for standard genome sequencing and annotation.</title>
        <authorList>
            <consortium name="The Broad Institute Genomics Platform"/>
            <consortium name="The Broad Institute Genome Sequencing Center for Infectious Disease"/>
            <person name="Wu L."/>
            <person name="Ma J."/>
        </authorList>
    </citation>
    <scope>NUCLEOTIDE SEQUENCE [LARGE SCALE GENOMIC DNA]</scope>
    <source>
        <strain evidence="9">KCTC 23314</strain>
    </source>
</reference>